<dbReference type="OrthoDB" id="6581217at2759"/>
<gene>
    <name evidence="1" type="ORF">JRQ81_018820</name>
</gene>
<keyword evidence="2" id="KW-1185">Reference proteome</keyword>
<comment type="caution">
    <text evidence="1">The sequence shown here is derived from an EMBL/GenBank/DDBJ whole genome shotgun (WGS) entry which is preliminary data.</text>
</comment>
<organism evidence="1 2">
    <name type="scientific">Phrynocephalus forsythii</name>
    <dbReference type="NCBI Taxonomy" id="171643"/>
    <lineage>
        <taxon>Eukaryota</taxon>
        <taxon>Metazoa</taxon>
        <taxon>Chordata</taxon>
        <taxon>Craniata</taxon>
        <taxon>Vertebrata</taxon>
        <taxon>Euteleostomi</taxon>
        <taxon>Lepidosauria</taxon>
        <taxon>Squamata</taxon>
        <taxon>Bifurcata</taxon>
        <taxon>Unidentata</taxon>
        <taxon>Episquamata</taxon>
        <taxon>Toxicofera</taxon>
        <taxon>Iguania</taxon>
        <taxon>Acrodonta</taxon>
        <taxon>Agamidae</taxon>
        <taxon>Agaminae</taxon>
        <taxon>Phrynocephalus</taxon>
    </lineage>
</organism>
<sequence length="159" mass="18184">MLAPREVVLRDFGKEDKISPNSSIFRVTAGYLRLGMLNCIGSIDGIHIPITVPKLLGSQFLNRKPFHFCEKDQEKADEASGALSEGACLKQKDDENENILVIKECRDEAVGDEDRKEVEILEEAFWVSDNGDEGESCVRDEWQLEAVKRRYRRTLRLRQ</sequence>
<dbReference type="AlphaFoldDB" id="A0A9Q1AZQ2"/>
<reference evidence="1" key="1">
    <citation type="journal article" date="2023" name="DNA Res.">
        <title>Chromosome-level genome assembly of Phrynocephalus forsythii using third-generation DNA sequencing and Hi-C analysis.</title>
        <authorList>
            <person name="Qi Y."/>
            <person name="Zhao W."/>
            <person name="Zhao Y."/>
            <person name="Niu C."/>
            <person name="Cao S."/>
            <person name="Zhang Y."/>
        </authorList>
    </citation>
    <scope>NUCLEOTIDE SEQUENCE</scope>
    <source>
        <tissue evidence="1">Muscle</tissue>
    </source>
</reference>
<name>A0A9Q1AZQ2_9SAUR</name>
<evidence type="ECO:0008006" key="3">
    <source>
        <dbReference type="Google" id="ProtNLM"/>
    </source>
</evidence>
<protein>
    <recommendedName>
        <fullName evidence="3">DDE Tnp4 domain-containing protein</fullName>
    </recommendedName>
</protein>
<proteinExistence type="predicted"/>
<dbReference type="EMBL" id="JAPFRF010000009">
    <property type="protein sequence ID" value="KAJ7322533.1"/>
    <property type="molecule type" value="Genomic_DNA"/>
</dbReference>
<dbReference type="Proteomes" id="UP001142489">
    <property type="component" value="Unassembled WGS sequence"/>
</dbReference>
<evidence type="ECO:0000313" key="1">
    <source>
        <dbReference type="EMBL" id="KAJ7322533.1"/>
    </source>
</evidence>
<evidence type="ECO:0000313" key="2">
    <source>
        <dbReference type="Proteomes" id="UP001142489"/>
    </source>
</evidence>
<accession>A0A9Q1AZQ2</accession>